<dbReference type="AlphaFoldDB" id="A0A2P2NBA3"/>
<name>A0A2P2NBA3_RHIMU</name>
<organism evidence="1">
    <name type="scientific">Rhizophora mucronata</name>
    <name type="common">Asiatic mangrove</name>
    <dbReference type="NCBI Taxonomy" id="61149"/>
    <lineage>
        <taxon>Eukaryota</taxon>
        <taxon>Viridiplantae</taxon>
        <taxon>Streptophyta</taxon>
        <taxon>Embryophyta</taxon>
        <taxon>Tracheophyta</taxon>
        <taxon>Spermatophyta</taxon>
        <taxon>Magnoliopsida</taxon>
        <taxon>eudicotyledons</taxon>
        <taxon>Gunneridae</taxon>
        <taxon>Pentapetalae</taxon>
        <taxon>rosids</taxon>
        <taxon>fabids</taxon>
        <taxon>Malpighiales</taxon>
        <taxon>Rhizophoraceae</taxon>
        <taxon>Rhizophora</taxon>
    </lineage>
</organism>
<reference evidence="1" key="1">
    <citation type="submission" date="2018-02" db="EMBL/GenBank/DDBJ databases">
        <title>Rhizophora mucronata_Transcriptome.</title>
        <authorList>
            <person name="Meera S.P."/>
            <person name="Sreeshan A."/>
            <person name="Augustine A."/>
        </authorList>
    </citation>
    <scope>NUCLEOTIDE SEQUENCE</scope>
    <source>
        <tissue evidence="1">Leaf</tissue>
    </source>
</reference>
<dbReference type="EMBL" id="GGEC01059259">
    <property type="protein sequence ID" value="MBX39743.1"/>
    <property type="molecule type" value="Transcribed_RNA"/>
</dbReference>
<evidence type="ECO:0000313" key="1">
    <source>
        <dbReference type="EMBL" id="MBX39743.1"/>
    </source>
</evidence>
<protein>
    <submittedName>
        <fullName evidence="1">Uncharacterized protein</fullName>
    </submittedName>
</protein>
<sequence length="28" mass="3288">MDTRYEQHNPCAIIDPFIQRISCKPSHS</sequence>
<proteinExistence type="predicted"/>
<accession>A0A2P2NBA3</accession>